<reference evidence="3" key="1">
    <citation type="submission" date="2014-05" db="EMBL/GenBank/DDBJ databases">
        <authorList>
            <person name="Chronopoulou M."/>
        </authorList>
    </citation>
    <scope>NUCLEOTIDE SEQUENCE</scope>
    <source>
        <tissue evidence="3">Whole organism</tissue>
    </source>
</reference>
<sequence>IQLQSLKVTNLDENMQRAQRCTNIFIYSFVFIIAVSLSGLFSKDGTMSTIDDAADKGSLRSGNLDVRNNDEKDNCEEAENYVKLKALVESLRDEQMILLENEEQWLEEKTYLENKLNEAIKDKLEALESKMSVIIQSKEREEEFIDVMQRIAELEEESSLKTLDLKNKTTEIQKANKEIWNLRLLILESC</sequence>
<feature type="non-terminal residue" evidence="3">
    <location>
        <position position="1"/>
    </location>
</feature>
<name>A0A0K2U2S7_LEPSM</name>
<keyword evidence="2" id="KW-0812">Transmembrane</keyword>
<protein>
    <submittedName>
        <fullName evidence="3">Uncharacterized protein</fullName>
    </submittedName>
</protein>
<accession>A0A0K2U2S7</accession>
<keyword evidence="1" id="KW-0175">Coiled coil</keyword>
<dbReference type="AlphaFoldDB" id="A0A0K2U2S7"/>
<evidence type="ECO:0000313" key="3">
    <source>
        <dbReference type="EMBL" id="CDW32340.1"/>
    </source>
</evidence>
<organism evidence="3">
    <name type="scientific">Lepeophtheirus salmonis</name>
    <name type="common">Salmon louse</name>
    <name type="synonym">Caligus salmonis</name>
    <dbReference type="NCBI Taxonomy" id="72036"/>
    <lineage>
        <taxon>Eukaryota</taxon>
        <taxon>Metazoa</taxon>
        <taxon>Ecdysozoa</taxon>
        <taxon>Arthropoda</taxon>
        <taxon>Crustacea</taxon>
        <taxon>Multicrustacea</taxon>
        <taxon>Hexanauplia</taxon>
        <taxon>Copepoda</taxon>
        <taxon>Siphonostomatoida</taxon>
        <taxon>Caligidae</taxon>
        <taxon>Lepeophtheirus</taxon>
    </lineage>
</organism>
<proteinExistence type="predicted"/>
<dbReference type="EMBL" id="HACA01014979">
    <property type="protein sequence ID" value="CDW32340.1"/>
    <property type="molecule type" value="Transcribed_RNA"/>
</dbReference>
<evidence type="ECO:0000256" key="1">
    <source>
        <dbReference type="SAM" id="Coils"/>
    </source>
</evidence>
<evidence type="ECO:0000256" key="2">
    <source>
        <dbReference type="SAM" id="Phobius"/>
    </source>
</evidence>
<feature type="coiled-coil region" evidence="1">
    <location>
        <begin position="137"/>
        <end position="185"/>
    </location>
</feature>
<feature type="transmembrane region" description="Helical" evidence="2">
    <location>
        <begin position="21"/>
        <end position="41"/>
    </location>
</feature>
<keyword evidence="2" id="KW-0472">Membrane</keyword>
<keyword evidence="2" id="KW-1133">Transmembrane helix</keyword>